<evidence type="ECO:0000256" key="1">
    <source>
        <dbReference type="SAM" id="Phobius"/>
    </source>
</evidence>
<feature type="transmembrane region" description="Helical" evidence="1">
    <location>
        <begin position="32"/>
        <end position="52"/>
    </location>
</feature>
<comment type="caution">
    <text evidence="2">The sequence shown here is derived from an EMBL/GenBank/DDBJ whole genome shotgun (WGS) entry which is preliminary data.</text>
</comment>
<dbReference type="Proteomes" id="UP001144612">
    <property type="component" value="Unassembled WGS sequence"/>
</dbReference>
<dbReference type="RefSeq" id="WP_268062380.1">
    <property type="nucleotide sequence ID" value="NZ_JAPQFJ010000018.1"/>
</dbReference>
<keyword evidence="1" id="KW-0812">Transmembrane</keyword>
<organism evidence="2 3">
    <name type="scientific">Clostridium brassicae</name>
    <dbReference type="NCBI Taxonomy" id="2999072"/>
    <lineage>
        <taxon>Bacteria</taxon>
        <taxon>Bacillati</taxon>
        <taxon>Bacillota</taxon>
        <taxon>Clostridia</taxon>
        <taxon>Eubacteriales</taxon>
        <taxon>Clostridiaceae</taxon>
        <taxon>Clostridium</taxon>
    </lineage>
</organism>
<protein>
    <submittedName>
        <fullName evidence="2">Uncharacterized protein</fullName>
    </submittedName>
</protein>
<accession>A0ABT4DE69</accession>
<sequence>MKTLKKYNPLIIFLLGLILVLLSIKFESNSTIYRMLTWSGFVFGIIGGFKLMGLSYKK</sequence>
<keyword evidence="3" id="KW-1185">Reference proteome</keyword>
<feature type="transmembrane region" description="Helical" evidence="1">
    <location>
        <begin position="7"/>
        <end position="26"/>
    </location>
</feature>
<keyword evidence="1" id="KW-1133">Transmembrane helix</keyword>
<dbReference type="EMBL" id="JAPQFJ010000018">
    <property type="protein sequence ID" value="MCY6959943.1"/>
    <property type="molecule type" value="Genomic_DNA"/>
</dbReference>
<evidence type="ECO:0000313" key="3">
    <source>
        <dbReference type="Proteomes" id="UP001144612"/>
    </source>
</evidence>
<reference evidence="2" key="1">
    <citation type="submission" date="2022-12" db="EMBL/GenBank/DDBJ databases">
        <title>Clostridium sp. nov., isolated from industrial wastewater.</title>
        <authorList>
            <person name="Jiayan W."/>
        </authorList>
    </citation>
    <scope>NUCLEOTIDE SEQUENCE</scope>
    <source>
        <strain evidence="2">ZC22-4</strain>
    </source>
</reference>
<keyword evidence="1" id="KW-0472">Membrane</keyword>
<gene>
    <name evidence="2" type="ORF">OW729_15075</name>
</gene>
<evidence type="ECO:0000313" key="2">
    <source>
        <dbReference type="EMBL" id="MCY6959943.1"/>
    </source>
</evidence>
<proteinExistence type="predicted"/>
<name>A0ABT4DE69_9CLOT</name>